<evidence type="ECO:0000256" key="6">
    <source>
        <dbReference type="PROSITE-ProRule" id="PRU10141"/>
    </source>
</evidence>
<dbReference type="GO" id="GO:0004703">
    <property type="term" value="F:G protein-coupled receptor kinase activity"/>
    <property type="evidence" value="ECO:0007669"/>
    <property type="project" value="TreeGrafter"/>
</dbReference>
<dbReference type="FunFam" id="3.30.200.20:FF:000354">
    <property type="entry name" value="AGC/YANK protein kinase"/>
    <property type="match status" value="1"/>
</dbReference>
<feature type="binding site" evidence="6">
    <location>
        <position position="51"/>
    </location>
    <ligand>
        <name>ATP</name>
        <dbReference type="ChEBI" id="CHEBI:30616"/>
    </ligand>
</feature>
<dbReference type="InterPro" id="IPR000719">
    <property type="entry name" value="Prot_kinase_dom"/>
</dbReference>
<dbReference type="SUPFAM" id="SSF56112">
    <property type="entry name" value="Protein kinase-like (PK-like)"/>
    <property type="match status" value="1"/>
</dbReference>
<evidence type="ECO:0000256" key="4">
    <source>
        <dbReference type="ARBA" id="ARBA00022777"/>
    </source>
</evidence>
<dbReference type="InterPro" id="IPR000961">
    <property type="entry name" value="AGC-kinase_C"/>
</dbReference>
<sequence>MGTVCCKEEPVDLLSEVELSHFVLLRSVGKGAFGKVRVVQHKGTKKLFALKYINKEKCIQMKAIDNIISERRLLEHIDYSLIVNLRYAFQDDENLFMVLDLMLGGDLRFHLDRLGCLPERHVQFYAAEIALSLHYLHNKNIIHRDLKPDNILLDEKGHAHLTDFNIAVQLNHKRTKPLTSIAGSLAYISPEILKKQGYSYSVDWWSLGIVLYELLYGQRPFKAKSNEDLQKSIISDPVEFPKEPKISHEAMDFIRELLNRDISQRIGVGEAGFKRLKRHPWLKDTCWDILSSKTVGAPFIPDEKRSNFDPTHELEEVLLEDNPLKVKKRALQPKASTSNDDLSHNTLDMSDNQLLEQKFIAYDYTKPEENEKRAKAAAASSAVGHQPTRNSTRKKDHQRTNSTDENYPMLQKSSTLLPDFISSSTLHGNKKQDSNGTDDLMLHKPPAAAQGTTRSIKNPLLGVRA</sequence>
<dbReference type="InterPro" id="IPR011009">
    <property type="entry name" value="Kinase-like_dom_sf"/>
</dbReference>
<gene>
    <name evidence="11" type="ORF">FB192DRAFT_1394819</name>
</gene>
<feature type="compositionally biased region" description="Polar residues" evidence="8">
    <location>
        <begin position="334"/>
        <end position="349"/>
    </location>
</feature>
<dbReference type="Gene3D" id="3.30.200.20">
    <property type="entry name" value="Phosphorylase Kinase, domain 1"/>
    <property type="match status" value="1"/>
</dbReference>
<keyword evidence="4 11" id="KW-0418">Kinase</keyword>
<keyword evidence="5 6" id="KW-0067">ATP-binding</keyword>
<dbReference type="GO" id="GO:0009966">
    <property type="term" value="P:regulation of signal transduction"/>
    <property type="evidence" value="ECO:0007669"/>
    <property type="project" value="TreeGrafter"/>
</dbReference>
<keyword evidence="3 6" id="KW-0547">Nucleotide-binding</keyword>
<feature type="compositionally biased region" description="Polar residues" evidence="8">
    <location>
        <begin position="400"/>
        <end position="427"/>
    </location>
</feature>
<dbReference type="GO" id="GO:0001664">
    <property type="term" value="F:G protein-coupled receptor binding"/>
    <property type="evidence" value="ECO:0007669"/>
    <property type="project" value="TreeGrafter"/>
</dbReference>
<dbReference type="Gene3D" id="1.10.510.10">
    <property type="entry name" value="Transferase(Phosphotransferase) domain 1"/>
    <property type="match status" value="1"/>
</dbReference>
<accession>A0A8H4BBA5</accession>
<protein>
    <submittedName>
        <fullName evidence="11">Kinase-like domain-containing protein</fullName>
    </submittedName>
</protein>
<dbReference type="Pfam" id="PF00069">
    <property type="entry name" value="Pkinase"/>
    <property type="match status" value="1"/>
</dbReference>
<evidence type="ECO:0000256" key="8">
    <source>
        <dbReference type="SAM" id="MobiDB-lite"/>
    </source>
</evidence>
<keyword evidence="2" id="KW-0808">Transferase</keyword>
<reference evidence="11 12" key="1">
    <citation type="submission" date="2019-09" db="EMBL/GenBank/DDBJ databases">
        <authorList>
            <consortium name="DOE Joint Genome Institute"/>
            <person name="Mondo S.J."/>
            <person name="Navarro-Mendoza M.I."/>
            <person name="Perez-Arques C."/>
            <person name="Panchal S."/>
            <person name="Nicolas F.E."/>
            <person name="Ganguly P."/>
            <person name="Pangilinan J."/>
            <person name="Grigoriev I."/>
            <person name="Heitman J."/>
            <person name="Sanya K."/>
            <person name="Garre V."/>
        </authorList>
    </citation>
    <scope>NUCLEOTIDE SEQUENCE [LARGE SCALE GENOMIC DNA]</scope>
    <source>
        <strain evidence="11 12">MU402</strain>
    </source>
</reference>
<dbReference type="EMBL" id="JAAECE010000007">
    <property type="protein sequence ID" value="KAF1799092.1"/>
    <property type="molecule type" value="Genomic_DNA"/>
</dbReference>
<evidence type="ECO:0000256" key="7">
    <source>
        <dbReference type="RuleBase" id="RU000304"/>
    </source>
</evidence>
<comment type="caution">
    <text evidence="11">The sequence shown here is derived from an EMBL/GenBank/DDBJ whole genome shotgun (WGS) entry which is preliminary data.</text>
</comment>
<dbReference type="PANTHER" id="PTHR24355">
    <property type="entry name" value="G PROTEIN-COUPLED RECEPTOR KINASE/RIBOSOMAL PROTEIN S6 KINASE"/>
    <property type="match status" value="1"/>
</dbReference>
<dbReference type="SMART" id="SM00220">
    <property type="entry name" value="S_TKc"/>
    <property type="match status" value="1"/>
</dbReference>
<evidence type="ECO:0000313" key="12">
    <source>
        <dbReference type="Proteomes" id="UP000469890"/>
    </source>
</evidence>
<dbReference type="GO" id="GO:0007186">
    <property type="term" value="P:G protein-coupled receptor signaling pathway"/>
    <property type="evidence" value="ECO:0007669"/>
    <property type="project" value="TreeGrafter"/>
</dbReference>
<organism evidence="11 12">
    <name type="scientific">Mucor circinelloides f. lusitanicus</name>
    <name type="common">Mucor racemosus var. lusitanicus</name>
    <dbReference type="NCBI Taxonomy" id="29924"/>
    <lineage>
        <taxon>Eukaryota</taxon>
        <taxon>Fungi</taxon>
        <taxon>Fungi incertae sedis</taxon>
        <taxon>Mucoromycota</taxon>
        <taxon>Mucoromycotina</taxon>
        <taxon>Mucoromycetes</taxon>
        <taxon>Mucorales</taxon>
        <taxon>Mucorineae</taxon>
        <taxon>Mucoraceae</taxon>
        <taxon>Mucor</taxon>
    </lineage>
</organism>
<comment type="similarity">
    <text evidence="7">Belongs to the protein kinase superfamily.</text>
</comment>
<dbReference type="InterPro" id="IPR017441">
    <property type="entry name" value="Protein_kinase_ATP_BS"/>
</dbReference>
<dbReference type="InterPro" id="IPR008271">
    <property type="entry name" value="Ser/Thr_kinase_AS"/>
</dbReference>
<evidence type="ECO:0000259" key="10">
    <source>
        <dbReference type="PROSITE" id="PS51285"/>
    </source>
</evidence>
<dbReference type="FunFam" id="1.10.510.10:FF:000210">
    <property type="entry name" value="Non-specific serine/threonine protein kinase"/>
    <property type="match status" value="1"/>
</dbReference>
<dbReference type="GO" id="GO:0005524">
    <property type="term" value="F:ATP binding"/>
    <property type="evidence" value="ECO:0007669"/>
    <property type="project" value="UniProtKB-UniRule"/>
</dbReference>
<evidence type="ECO:0000256" key="5">
    <source>
        <dbReference type="ARBA" id="ARBA00022840"/>
    </source>
</evidence>
<evidence type="ECO:0000256" key="3">
    <source>
        <dbReference type="ARBA" id="ARBA00022741"/>
    </source>
</evidence>
<dbReference type="PROSITE" id="PS00107">
    <property type="entry name" value="PROTEIN_KINASE_ATP"/>
    <property type="match status" value="1"/>
</dbReference>
<feature type="region of interest" description="Disordered" evidence="8">
    <location>
        <begin position="329"/>
        <end position="349"/>
    </location>
</feature>
<evidence type="ECO:0000256" key="1">
    <source>
        <dbReference type="ARBA" id="ARBA00022527"/>
    </source>
</evidence>
<evidence type="ECO:0000313" key="11">
    <source>
        <dbReference type="EMBL" id="KAF1799092.1"/>
    </source>
</evidence>
<dbReference type="PROSITE" id="PS00108">
    <property type="entry name" value="PROTEIN_KINASE_ST"/>
    <property type="match status" value="1"/>
</dbReference>
<evidence type="ECO:0000256" key="2">
    <source>
        <dbReference type="ARBA" id="ARBA00022679"/>
    </source>
</evidence>
<proteinExistence type="inferred from homology"/>
<dbReference type="AlphaFoldDB" id="A0A8H4BBA5"/>
<name>A0A8H4BBA5_MUCCL</name>
<feature type="domain" description="Protein kinase" evidence="9">
    <location>
        <begin position="22"/>
        <end position="282"/>
    </location>
</feature>
<keyword evidence="1 7" id="KW-0723">Serine/threonine-protein kinase</keyword>
<dbReference type="PANTHER" id="PTHR24355:SF30">
    <property type="entry name" value="SERINE_THREONINE-PROTEIN KINASE 32B ISOFORM X1"/>
    <property type="match status" value="1"/>
</dbReference>
<dbReference type="Proteomes" id="UP000469890">
    <property type="component" value="Unassembled WGS sequence"/>
</dbReference>
<feature type="domain" description="AGC-kinase C-terminal" evidence="10">
    <location>
        <begin position="283"/>
        <end position="374"/>
    </location>
</feature>
<dbReference type="PROSITE" id="PS51285">
    <property type="entry name" value="AGC_KINASE_CTER"/>
    <property type="match status" value="1"/>
</dbReference>
<dbReference type="PROSITE" id="PS50011">
    <property type="entry name" value="PROTEIN_KINASE_DOM"/>
    <property type="match status" value="1"/>
</dbReference>
<feature type="region of interest" description="Disordered" evidence="8">
    <location>
        <begin position="370"/>
        <end position="465"/>
    </location>
</feature>
<evidence type="ECO:0000259" key="9">
    <source>
        <dbReference type="PROSITE" id="PS50011"/>
    </source>
</evidence>